<feature type="transmembrane region" description="Helical" evidence="1">
    <location>
        <begin position="132"/>
        <end position="153"/>
    </location>
</feature>
<dbReference type="AlphaFoldDB" id="A0A401Z7Y4"/>
<dbReference type="PANTHER" id="PTHR36435">
    <property type="entry name" value="SLR1288 PROTEIN"/>
    <property type="match status" value="1"/>
</dbReference>
<feature type="transmembrane region" description="Helical" evidence="1">
    <location>
        <begin position="218"/>
        <end position="238"/>
    </location>
</feature>
<evidence type="ECO:0000313" key="4">
    <source>
        <dbReference type="Proteomes" id="UP000287224"/>
    </source>
</evidence>
<keyword evidence="4" id="KW-1185">Reference proteome</keyword>
<protein>
    <recommendedName>
        <fullName evidence="2">CAAX prenyl protease 2/Lysostaphin resistance protein A-like domain-containing protein</fullName>
    </recommendedName>
</protein>
<dbReference type="EMBL" id="BIFQ01000001">
    <property type="protein sequence ID" value="GCE02928.1"/>
    <property type="molecule type" value="Genomic_DNA"/>
</dbReference>
<name>A0A401Z7Y4_9CHLR</name>
<feature type="transmembrane region" description="Helical" evidence="1">
    <location>
        <begin position="193"/>
        <end position="211"/>
    </location>
</feature>
<evidence type="ECO:0000259" key="2">
    <source>
        <dbReference type="Pfam" id="PF02517"/>
    </source>
</evidence>
<dbReference type="RefSeq" id="WP_126594262.1">
    <property type="nucleotide sequence ID" value="NZ_BIFQ01000001.1"/>
</dbReference>
<keyword evidence="1" id="KW-0812">Transmembrane</keyword>
<gene>
    <name evidence="3" type="ORF">KDAU_02570</name>
</gene>
<keyword evidence="1" id="KW-1133">Transmembrane helix</keyword>
<dbReference type="GO" id="GO:0080120">
    <property type="term" value="P:CAAX-box protein maturation"/>
    <property type="evidence" value="ECO:0007669"/>
    <property type="project" value="UniProtKB-ARBA"/>
</dbReference>
<feature type="transmembrane region" description="Helical" evidence="1">
    <location>
        <begin position="71"/>
        <end position="93"/>
    </location>
</feature>
<dbReference type="InterPro" id="IPR003675">
    <property type="entry name" value="Rce1/LyrA-like_dom"/>
</dbReference>
<organism evidence="3 4">
    <name type="scientific">Dictyobacter aurantiacus</name>
    <dbReference type="NCBI Taxonomy" id="1936993"/>
    <lineage>
        <taxon>Bacteria</taxon>
        <taxon>Bacillati</taxon>
        <taxon>Chloroflexota</taxon>
        <taxon>Ktedonobacteria</taxon>
        <taxon>Ktedonobacterales</taxon>
        <taxon>Dictyobacteraceae</taxon>
        <taxon>Dictyobacter</taxon>
    </lineage>
</organism>
<dbReference type="OrthoDB" id="193898at2"/>
<dbReference type="Proteomes" id="UP000287224">
    <property type="component" value="Unassembled WGS sequence"/>
</dbReference>
<reference evidence="4" key="1">
    <citation type="submission" date="2018-12" db="EMBL/GenBank/DDBJ databases">
        <title>Tengunoibacter tsumagoiensis gen. nov., sp. nov., Dictyobacter kobayashii sp. nov., D. alpinus sp. nov., and D. joshuensis sp. nov. and description of Dictyobacteraceae fam. nov. within the order Ktedonobacterales isolated from Tengu-no-mugimeshi.</title>
        <authorList>
            <person name="Wang C.M."/>
            <person name="Zheng Y."/>
            <person name="Sakai Y."/>
            <person name="Toyoda A."/>
            <person name="Minakuchi Y."/>
            <person name="Abe K."/>
            <person name="Yokota A."/>
            <person name="Yabe S."/>
        </authorList>
    </citation>
    <scope>NUCLEOTIDE SEQUENCE [LARGE SCALE GENOMIC DNA]</scope>
    <source>
        <strain evidence="4">S-27</strain>
    </source>
</reference>
<evidence type="ECO:0000256" key="1">
    <source>
        <dbReference type="SAM" id="Phobius"/>
    </source>
</evidence>
<feature type="transmembrane region" description="Helical" evidence="1">
    <location>
        <begin position="34"/>
        <end position="59"/>
    </location>
</feature>
<proteinExistence type="predicted"/>
<feature type="transmembrane region" description="Helical" evidence="1">
    <location>
        <begin position="165"/>
        <end position="187"/>
    </location>
</feature>
<dbReference type="PANTHER" id="PTHR36435:SF1">
    <property type="entry name" value="CAAX AMINO TERMINAL PROTEASE FAMILY PROTEIN"/>
    <property type="match status" value="1"/>
</dbReference>
<sequence>MQDPMAESYRPQPGRFMVEEKNSPLNRFCRQHPFLSTVLFLLYFIIASRLFSYLLLLVMKGWHPSFIIKNIIGECFYVVLAVIPLSLLGWWRQIGFTRGVRGRDIALYIIPFIVIVLPSIVAFPLVNRQSSTTIIVLALIAALLVGFTEESLFRGLLLQSALPMGIWPAVLISSVFFGVVHLSNILAGFTWNYVFGQALFAFGFGVLLSGLRLRTGSIWPGILFHAAKDIPGLILLTVNPRQVLSTSLNLALLSSGIYCAILLINAVIILRPHKVRELKIAYGLQPVAVPPPLPGQAG</sequence>
<evidence type="ECO:0000313" key="3">
    <source>
        <dbReference type="EMBL" id="GCE02928.1"/>
    </source>
</evidence>
<keyword evidence="1" id="KW-0472">Membrane</keyword>
<comment type="caution">
    <text evidence="3">The sequence shown here is derived from an EMBL/GenBank/DDBJ whole genome shotgun (WGS) entry which is preliminary data.</text>
</comment>
<dbReference type="InterPro" id="IPR052710">
    <property type="entry name" value="CAAX_protease"/>
</dbReference>
<dbReference type="GO" id="GO:0004175">
    <property type="term" value="F:endopeptidase activity"/>
    <property type="evidence" value="ECO:0007669"/>
    <property type="project" value="UniProtKB-ARBA"/>
</dbReference>
<feature type="domain" description="CAAX prenyl protease 2/Lysostaphin resistance protein A-like" evidence="2">
    <location>
        <begin position="134"/>
        <end position="229"/>
    </location>
</feature>
<accession>A0A401Z7Y4</accession>
<feature type="transmembrane region" description="Helical" evidence="1">
    <location>
        <begin position="250"/>
        <end position="270"/>
    </location>
</feature>
<feature type="transmembrane region" description="Helical" evidence="1">
    <location>
        <begin position="105"/>
        <end position="126"/>
    </location>
</feature>
<dbReference type="Pfam" id="PF02517">
    <property type="entry name" value="Rce1-like"/>
    <property type="match status" value="1"/>
</dbReference>